<dbReference type="GO" id="GO:0004497">
    <property type="term" value="F:monooxygenase activity"/>
    <property type="evidence" value="ECO:0007669"/>
    <property type="project" value="InterPro"/>
</dbReference>
<dbReference type="GO" id="GO:0016705">
    <property type="term" value="F:oxidoreductase activity, acting on paired donors, with incorporation or reduction of molecular oxygen"/>
    <property type="evidence" value="ECO:0007669"/>
    <property type="project" value="InterPro"/>
</dbReference>
<reference evidence="1" key="1">
    <citation type="submission" date="2019-04" db="EMBL/GenBank/DDBJ databases">
        <title>Friends and foes A comparative genomics studyof 23 Aspergillus species from section Flavi.</title>
        <authorList>
            <consortium name="DOE Joint Genome Institute"/>
            <person name="Kjaerbolling I."/>
            <person name="Vesth T."/>
            <person name="Frisvad J.C."/>
            <person name="Nybo J.L."/>
            <person name="Theobald S."/>
            <person name="Kildgaard S."/>
            <person name="Isbrandt T."/>
            <person name="Kuo A."/>
            <person name="Sato A."/>
            <person name="Lyhne E.K."/>
            <person name="Kogle M.E."/>
            <person name="Wiebenga A."/>
            <person name="Kun R.S."/>
            <person name="Lubbers R.J."/>
            <person name="Makela M.R."/>
            <person name="Barry K."/>
            <person name="Chovatia M."/>
            <person name="Clum A."/>
            <person name="Daum C."/>
            <person name="Haridas S."/>
            <person name="He G."/>
            <person name="LaButti K."/>
            <person name="Lipzen A."/>
            <person name="Mondo S."/>
            <person name="Riley R."/>
            <person name="Salamov A."/>
            <person name="Simmons B.A."/>
            <person name="Magnuson J.K."/>
            <person name="Henrissat B."/>
            <person name="Mortensen U.H."/>
            <person name="Larsen T.O."/>
            <person name="Devries R.P."/>
            <person name="Grigoriev I.V."/>
            <person name="Machida M."/>
            <person name="Baker S.E."/>
            <person name="Andersen M.R."/>
        </authorList>
    </citation>
    <scope>NUCLEOTIDE SEQUENCE [LARGE SCALE GENOMIC DNA]</scope>
    <source>
        <strain evidence="1">IBT 14317</strain>
    </source>
</reference>
<dbReference type="GO" id="GO:0020037">
    <property type="term" value="F:heme binding"/>
    <property type="evidence" value="ECO:0007669"/>
    <property type="project" value="InterPro"/>
</dbReference>
<dbReference type="Gene3D" id="1.10.630.10">
    <property type="entry name" value="Cytochrome P450"/>
    <property type="match status" value="1"/>
</dbReference>
<proteinExistence type="predicted"/>
<sequence>MITFYMLQDKRALQRVRQELSIVPIQPTEEKSLLSQLGRLPHLNAVISKVLHLMRGVTTRLPWLAHKFIKYNEWIIPSKTPLSQANKFVHTDPRAQHHPSRNKRERKGELACNIASTALHMKSYS</sequence>
<dbReference type="EMBL" id="ML735218">
    <property type="protein sequence ID" value="KAE8395492.1"/>
    <property type="molecule type" value="Genomic_DNA"/>
</dbReference>
<dbReference type="OrthoDB" id="3945418at2759"/>
<organism evidence="1">
    <name type="scientific">Petromyces alliaceus</name>
    <name type="common">Aspergillus alliaceus</name>
    <dbReference type="NCBI Taxonomy" id="209559"/>
    <lineage>
        <taxon>Eukaryota</taxon>
        <taxon>Fungi</taxon>
        <taxon>Dikarya</taxon>
        <taxon>Ascomycota</taxon>
        <taxon>Pezizomycotina</taxon>
        <taxon>Eurotiomycetes</taxon>
        <taxon>Eurotiomycetidae</taxon>
        <taxon>Eurotiales</taxon>
        <taxon>Aspergillaceae</taxon>
        <taxon>Aspergillus</taxon>
        <taxon>Aspergillus subgen. Circumdati</taxon>
    </lineage>
</organism>
<dbReference type="SUPFAM" id="SSF48264">
    <property type="entry name" value="Cytochrome P450"/>
    <property type="match status" value="1"/>
</dbReference>
<protein>
    <recommendedName>
        <fullName evidence="2">Cytochrome P450</fullName>
    </recommendedName>
</protein>
<gene>
    <name evidence="1" type="ORF">BDV23DRAFT_95631</name>
</gene>
<evidence type="ECO:0008006" key="2">
    <source>
        <dbReference type="Google" id="ProtNLM"/>
    </source>
</evidence>
<name>A0A5N7CML4_PETAA</name>
<evidence type="ECO:0000313" key="1">
    <source>
        <dbReference type="EMBL" id="KAE8395492.1"/>
    </source>
</evidence>
<dbReference type="GO" id="GO:0005506">
    <property type="term" value="F:iron ion binding"/>
    <property type="evidence" value="ECO:0007669"/>
    <property type="project" value="InterPro"/>
</dbReference>
<dbReference type="InterPro" id="IPR036396">
    <property type="entry name" value="Cyt_P450_sf"/>
</dbReference>
<dbReference type="AlphaFoldDB" id="A0A5N7CML4"/>
<accession>A0A5N7CML4</accession>
<dbReference type="Proteomes" id="UP000326877">
    <property type="component" value="Unassembled WGS sequence"/>
</dbReference>